<accession>A0AAD5Q7M7</accession>
<evidence type="ECO:0000256" key="1">
    <source>
        <dbReference type="SAM" id="Phobius"/>
    </source>
</evidence>
<gene>
    <name evidence="2" type="ORF">P43SY_001512</name>
</gene>
<name>A0AAD5Q7M7_PYTIN</name>
<reference evidence="2" key="1">
    <citation type="submission" date="2021-12" db="EMBL/GenBank/DDBJ databases">
        <title>Prjna785345.</title>
        <authorList>
            <person name="Rujirawat T."/>
            <person name="Krajaejun T."/>
        </authorList>
    </citation>
    <scope>NUCLEOTIDE SEQUENCE</scope>
    <source>
        <strain evidence="2">Pi057C3</strain>
    </source>
</reference>
<dbReference type="EMBL" id="JAKCXM010000373">
    <property type="protein sequence ID" value="KAJ0394940.1"/>
    <property type="molecule type" value="Genomic_DNA"/>
</dbReference>
<feature type="transmembrane region" description="Helical" evidence="1">
    <location>
        <begin position="15"/>
        <end position="32"/>
    </location>
</feature>
<evidence type="ECO:0000313" key="3">
    <source>
        <dbReference type="Proteomes" id="UP001209570"/>
    </source>
</evidence>
<feature type="transmembrane region" description="Helical" evidence="1">
    <location>
        <begin position="870"/>
        <end position="891"/>
    </location>
</feature>
<keyword evidence="1" id="KW-0472">Membrane</keyword>
<keyword evidence="3" id="KW-1185">Reference proteome</keyword>
<feature type="transmembrane region" description="Helical" evidence="1">
    <location>
        <begin position="778"/>
        <end position="798"/>
    </location>
</feature>
<keyword evidence="1" id="KW-1133">Transmembrane helix</keyword>
<sequence>MSPRGLTVFYIRRSWVAIIVIAQALWALIIPIRNVVIMSNPSLIDDSEVTFTNASYPGFANTMTQRTGPEVLALVRQILQLSIGDDTIRRKFEEKGDFVIDDLAAILSPENHKLFGDFYGLVLQSSEVLAATYTPRKEVIVIRDPVNNIDKTVTLSCEANNNVLQGMLCVDGTTNGPCDDSSFDNAMPKSSTRLTPVDLNTTVGPHAGWHNNVGLMTFIEFFHQIMRQVFAKKKWSDALLQYQETSVVYNPYRFDIPFTSDRILIMPDETAFWVNDGAYLKLGKSKFVSCALSEIILGYVYVRRFVVDMIQDALVKYDVYAAKSALVETPQFIKDRASIVFDAKLSVTIGAGFSSFSEVTRYLARLKMTEKAVSSVLLKRDRAMSGAMLVGSSVRHCWYMMKYPNSFYSYMIPEIRDDTVYLDYRQIGSWHSGFNGMKFDFTRNVMAVLKLGERTRAEGTGIDIDWFEQEQEYADWFRKYEIEAGGLVDLVQTHFGDMSVSASKQVSCYQGLIRKIAQVSWIMALRAKPILNHLVYTAMEAGGDPAGWTLKQMLLGELVVENPYGFRSPISYVRTEISPDLGNAWPMIPLLNAFRIGLTSAVVKEMLMAEMNTTYNALIELEAGDTQFRDVVFCPIGVDTMGVLKSDDKPTMYARIYPALTRLVSDLIDRVDNIHKRMEAEVAPVQVRQEFIAYNRRHAIFNYEGSPVFWQNNALQIGLMRLATKEAPFPSDLAPVRASIVCYNTLELRYLNVSSKCWNEPASVEETRIKKFSAGLRVMMFSTWSMGVVLNVIGAYVALHYTYRLVWCWVQSGMKPIPLALAFNLDIQSVGVLSISRCAIMAFGVIPLIVSYHLPADEEFKRSRNDYPQWVIEFIVAFSMTWFVRLGMEIGRYFVFLEYFNRWFYITTTRLRHLCVFLTTVIRLTMPVQQGDFNDGILKLCVSCGVSFSMGFVLVVLSRMFPSEGGIPRDRVSVLFAQSKLNRVWHGTLGQTIHGWAHFGLLYEGWQVVRRRDKALSLVKSSFVDLVSAADAIVEPLDQRAFDELVSSHHRLHADHINSRGVIPSSNAMELSSQVRNTHANMRAIHPSPTREDIVRD</sequence>
<proteinExistence type="predicted"/>
<organism evidence="2 3">
    <name type="scientific">Pythium insidiosum</name>
    <name type="common">Pythiosis disease agent</name>
    <dbReference type="NCBI Taxonomy" id="114742"/>
    <lineage>
        <taxon>Eukaryota</taxon>
        <taxon>Sar</taxon>
        <taxon>Stramenopiles</taxon>
        <taxon>Oomycota</taxon>
        <taxon>Peronosporomycetes</taxon>
        <taxon>Pythiales</taxon>
        <taxon>Pythiaceae</taxon>
        <taxon>Pythium</taxon>
    </lineage>
</organism>
<feature type="transmembrane region" description="Helical" evidence="1">
    <location>
        <begin position="830"/>
        <end position="850"/>
    </location>
</feature>
<keyword evidence="1" id="KW-0812">Transmembrane</keyword>
<dbReference type="Proteomes" id="UP001209570">
    <property type="component" value="Unassembled WGS sequence"/>
</dbReference>
<dbReference type="AlphaFoldDB" id="A0AAD5Q7M7"/>
<evidence type="ECO:0000313" key="2">
    <source>
        <dbReference type="EMBL" id="KAJ0394940.1"/>
    </source>
</evidence>
<feature type="transmembrane region" description="Helical" evidence="1">
    <location>
        <begin position="936"/>
        <end position="957"/>
    </location>
</feature>
<comment type="caution">
    <text evidence="2">The sequence shown here is derived from an EMBL/GenBank/DDBJ whole genome shotgun (WGS) entry which is preliminary data.</text>
</comment>
<protein>
    <submittedName>
        <fullName evidence="2">Uncharacterized protein</fullName>
    </submittedName>
</protein>